<dbReference type="Proteomes" id="UP001286313">
    <property type="component" value="Unassembled WGS sequence"/>
</dbReference>
<sequence length="541" mass="61944">MEEERDGVDGVEGGNVDGQRQSTATGGGVGLKKFHMDREEAVKERVILLKYFHKEGKKFRSSSRKSSSQTSSSKSEKDDGLPDGAAIDIYLEMWEGVFTFVPKLEALGIFQANHWDVKNTMIELEKLDKQNKAQQNQQSEEEEENSLKTEVGDNSEEQRMLGVTEEEERFTINSVEEKLKAEKELVTDNVRSTSPVLHQSIRATSSVLSISLGEEICHTSMTTNNKSSLSTLSHPAIVCLPNPEMEELEKKVKVEIVVKEENMEMVEEELCESEEDDDMPDGPAIDKYLEMWDMVYNFVSKMESLEIFRANRWDVRETMIELGKLDKEYKAQLKQRREDVEKTSKKKAAEKREKLRMLGLAAEREQEMNERLKTRKESVKGPNFTTQLVEHNTGSDNRHTTHQQQLPLKLKCSAQKALPLTQHQQEQLLSLIKDREVTLTCSAFDPKARCWEEITQLFNASHPEQDPRSPKQLKQCWKNIRRSTRNKALKAAYLQLRRTTDGAPPTNPPKYSQYLEMAIDLAMGEMAEEFGVTLQHTQTHS</sequence>
<organism evidence="6 7">
    <name type="scientific">Petrolisthes cinctipes</name>
    <name type="common">Flat porcelain crab</name>
    <dbReference type="NCBI Taxonomy" id="88211"/>
    <lineage>
        <taxon>Eukaryota</taxon>
        <taxon>Metazoa</taxon>
        <taxon>Ecdysozoa</taxon>
        <taxon>Arthropoda</taxon>
        <taxon>Crustacea</taxon>
        <taxon>Multicrustacea</taxon>
        <taxon>Malacostraca</taxon>
        <taxon>Eumalacostraca</taxon>
        <taxon>Eucarida</taxon>
        <taxon>Decapoda</taxon>
        <taxon>Pleocyemata</taxon>
        <taxon>Anomura</taxon>
        <taxon>Galatheoidea</taxon>
        <taxon>Porcellanidae</taxon>
        <taxon>Petrolisthes</taxon>
    </lineage>
</organism>
<proteinExistence type="predicted"/>
<feature type="compositionally biased region" description="Low complexity" evidence="4">
    <location>
        <begin position="64"/>
        <end position="73"/>
    </location>
</feature>
<evidence type="ECO:0000313" key="6">
    <source>
        <dbReference type="EMBL" id="KAK3854374.1"/>
    </source>
</evidence>
<evidence type="ECO:0000313" key="7">
    <source>
        <dbReference type="Proteomes" id="UP001286313"/>
    </source>
</evidence>
<feature type="region of interest" description="Disordered" evidence="4">
    <location>
        <begin position="129"/>
        <end position="158"/>
    </location>
</feature>
<comment type="function">
    <text evidence="3">Involved in transvection phenomena (= synapsis-dependent gene expression), where the synaptic pairing of chromosomes carrying genes with which zeste interacts influences the expression of these genes. Zeste binds to DNA and stimulates transcription from a nearby promoter.</text>
</comment>
<feature type="region of interest" description="Disordered" evidence="4">
    <location>
        <begin position="57"/>
        <end position="82"/>
    </location>
</feature>
<accession>A0AAE1BS50</accession>
<comment type="caution">
    <text evidence="6">The sequence shown here is derived from an EMBL/GenBank/DDBJ whole genome shotgun (WGS) entry which is preliminary data.</text>
</comment>
<name>A0AAE1BS50_PETCI</name>
<evidence type="ECO:0000256" key="1">
    <source>
        <dbReference type="ARBA" id="ARBA00011764"/>
    </source>
</evidence>
<feature type="domain" description="Myb/SANT-like DNA-binding" evidence="5">
    <location>
        <begin position="422"/>
        <end position="489"/>
    </location>
</feature>
<feature type="region of interest" description="Disordered" evidence="4">
    <location>
        <begin position="1"/>
        <end position="34"/>
    </location>
</feature>
<comment type="subunit">
    <text evidence="1">Self-associates forming complexes of several hundred monomers.</text>
</comment>
<keyword evidence="7" id="KW-1185">Reference proteome</keyword>
<dbReference type="Pfam" id="PF13873">
    <property type="entry name" value="Myb_DNA-bind_5"/>
    <property type="match status" value="1"/>
</dbReference>
<evidence type="ECO:0000256" key="3">
    <source>
        <dbReference type="ARBA" id="ARBA00025466"/>
    </source>
</evidence>
<dbReference type="AlphaFoldDB" id="A0AAE1BS50"/>
<dbReference type="EMBL" id="JAWQEG010006604">
    <property type="protein sequence ID" value="KAK3854374.1"/>
    <property type="molecule type" value="Genomic_DNA"/>
</dbReference>
<evidence type="ECO:0000256" key="2">
    <source>
        <dbReference type="ARBA" id="ARBA00016807"/>
    </source>
</evidence>
<protein>
    <recommendedName>
        <fullName evidence="2">Regulatory protein zeste</fullName>
    </recommendedName>
</protein>
<feature type="compositionally biased region" description="Basic and acidic residues" evidence="4">
    <location>
        <begin position="145"/>
        <end position="158"/>
    </location>
</feature>
<dbReference type="InterPro" id="IPR028002">
    <property type="entry name" value="Myb_DNA-bind_5"/>
</dbReference>
<gene>
    <name evidence="6" type="ORF">Pcinc_039141</name>
</gene>
<evidence type="ECO:0000256" key="4">
    <source>
        <dbReference type="SAM" id="MobiDB-lite"/>
    </source>
</evidence>
<reference evidence="6" key="1">
    <citation type="submission" date="2023-10" db="EMBL/GenBank/DDBJ databases">
        <title>Genome assemblies of two species of porcelain crab, Petrolisthes cinctipes and Petrolisthes manimaculis (Anomura: Porcellanidae).</title>
        <authorList>
            <person name="Angst P."/>
        </authorList>
    </citation>
    <scope>NUCLEOTIDE SEQUENCE</scope>
    <source>
        <strain evidence="6">PB745_01</strain>
        <tissue evidence="6">Gill</tissue>
    </source>
</reference>
<evidence type="ECO:0000259" key="5">
    <source>
        <dbReference type="Pfam" id="PF13873"/>
    </source>
</evidence>